<evidence type="ECO:0000313" key="2">
    <source>
        <dbReference type="Proteomes" id="UP000236291"/>
    </source>
</evidence>
<name>A0A2K3NY12_TRIPR</name>
<comment type="caution">
    <text evidence="1">The sequence shown here is derived from an EMBL/GenBank/DDBJ whole genome shotgun (WGS) entry which is preliminary data.</text>
</comment>
<reference evidence="1 2" key="1">
    <citation type="journal article" date="2014" name="Am. J. Bot.">
        <title>Genome assembly and annotation for red clover (Trifolium pratense; Fabaceae).</title>
        <authorList>
            <person name="Istvanek J."/>
            <person name="Jaros M."/>
            <person name="Krenek A."/>
            <person name="Repkova J."/>
        </authorList>
    </citation>
    <scope>NUCLEOTIDE SEQUENCE [LARGE SCALE GENOMIC DNA]</scope>
    <source>
        <strain evidence="2">cv. Tatra</strain>
        <tissue evidence="1">Young leaves</tissue>
    </source>
</reference>
<proteinExistence type="predicted"/>
<protein>
    <submittedName>
        <fullName evidence="1">Uncharacterized protein</fullName>
    </submittedName>
</protein>
<gene>
    <name evidence="1" type="ORF">L195_g004440</name>
</gene>
<dbReference type="EMBL" id="ASHM01002192">
    <property type="protein sequence ID" value="PNY07932.1"/>
    <property type="molecule type" value="Genomic_DNA"/>
</dbReference>
<evidence type="ECO:0000313" key="1">
    <source>
        <dbReference type="EMBL" id="PNY07932.1"/>
    </source>
</evidence>
<accession>A0A2K3NY12</accession>
<reference evidence="1 2" key="2">
    <citation type="journal article" date="2017" name="Front. Plant Sci.">
        <title>Gene Classification and Mining of Molecular Markers Useful in Red Clover (Trifolium pratense) Breeding.</title>
        <authorList>
            <person name="Istvanek J."/>
            <person name="Dluhosova J."/>
            <person name="Dluhos P."/>
            <person name="Patkova L."/>
            <person name="Nedelnik J."/>
            <person name="Repkova J."/>
        </authorList>
    </citation>
    <scope>NUCLEOTIDE SEQUENCE [LARGE SCALE GENOMIC DNA]</scope>
    <source>
        <strain evidence="2">cv. Tatra</strain>
        <tissue evidence="1">Young leaves</tissue>
    </source>
</reference>
<organism evidence="1 2">
    <name type="scientific">Trifolium pratense</name>
    <name type="common">Red clover</name>
    <dbReference type="NCBI Taxonomy" id="57577"/>
    <lineage>
        <taxon>Eukaryota</taxon>
        <taxon>Viridiplantae</taxon>
        <taxon>Streptophyta</taxon>
        <taxon>Embryophyta</taxon>
        <taxon>Tracheophyta</taxon>
        <taxon>Spermatophyta</taxon>
        <taxon>Magnoliopsida</taxon>
        <taxon>eudicotyledons</taxon>
        <taxon>Gunneridae</taxon>
        <taxon>Pentapetalae</taxon>
        <taxon>rosids</taxon>
        <taxon>fabids</taxon>
        <taxon>Fabales</taxon>
        <taxon>Fabaceae</taxon>
        <taxon>Papilionoideae</taxon>
        <taxon>50 kb inversion clade</taxon>
        <taxon>NPAAA clade</taxon>
        <taxon>Hologalegina</taxon>
        <taxon>IRL clade</taxon>
        <taxon>Trifolieae</taxon>
        <taxon>Trifolium</taxon>
    </lineage>
</organism>
<sequence length="138" mass="15694">MHDTEQTCMIPIPLPHQWPFKFNLNWTYFFLRCHSILPSCGCPSVCYYYKAITWLLYQQGLPVHGSSLENSLAVKVKRFIRYLAGTQNLGMHFFPSSTQQPLSLHGLPVGNSARALYSPDTAEVICQMAITLVSKIDR</sequence>
<dbReference type="AlphaFoldDB" id="A0A2K3NY12"/>
<dbReference type="Proteomes" id="UP000236291">
    <property type="component" value="Unassembled WGS sequence"/>
</dbReference>